<comment type="caution">
    <text evidence="2">The sequence shown here is derived from an EMBL/GenBank/DDBJ whole genome shotgun (WGS) entry which is preliminary data.</text>
</comment>
<dbReference type="Proteomes" id="UP000585474">
    <property type="component" value="Unassembled WGS sequence"/>
</dbReference>
<dbReference type="AlphaFoldDB" id="A0A7J0H940"/>
<accession>A0A7J0H940</accession>
<organism evidence="2 3">
    <name type="scientific">Actinidia rufa</name>
    <dbReference type="NCBI Taxonomy" id="165716"/>
    <lineage>
        <taxon>Eukaryota</taxon>
        <taxon>Viridiplantae</taxon>
        <taxon>Streptophyta</taxon>
        <taxon>Embryophyta</taxon>
        <taxon>Tracheophyta</taxon>
        <taxon>Spermatophyta</taxon>
        <taxon>Magnoliopsida</taxon>
        <taxon>eudicotyledons</taxon>
        <taxon>Gunneridae</taxon>
        <taxon>Pentapetalae</taxon>
        <taxon>asterids</taxon>
        <taxon>Ericales</taxon>
        <taxon>Actinidiaceae</taxon>
        <taxon>Actinidia</taxon>
    </lineage>
</organism>
<proteinExistence type="predicted"/>
<dbReference type="EMBL" id="BJWL01000028">
    <property type="protein sequence ID" value="GFZ19471.1"/>
    <property type="molecule type" value="Genomic_DNA"/>
</dbReference>
<name>A0A7J0H940_9ERIC</name>
<sequence>MAKKQTSTSSKGACDKIYKAIRRISHCPRSSKPFTAPGSLPLSPELKKTTTEPISTEFPVHFNHPVSATPMQQKEQTVKTHIASRTESLSPVIVPKVASKTKQVKPRAERAAPAQEGVSRDEIASMIKLVISLIVQRLSSEQHRVLEVAEGASPSNEGFRGHGISRGDI</sequence>
<evidence type="ECO:0000313" key="3">
    <source>
        <dbReference type="Proteomes" id="UP000585474"/>
    </source>
</evidence>
<feature type="region of interest" description="Disordered" evidence="1">
    <location>
        <begin position="97"/>
        <end position="118"/>
    </location>
</feature>
<gene>
    <name evidence="2" type="ORF">Acr_28g0001760</name>
</gene>
<feature type="region of interest" description="Disordered" evidence="1">
    <location>
        <begin position="63"/>
        <end position="84"/>
    </location>
</feature>
<protein>
    <submittedName>
        <fullName evidence="2">Uncharacterized protein</fullName>
    </submittedName>
</protein>
<reference evidence="2 3" key="1">
    <citation type="submission" date="2019-07" db="EMBL/GenBank/DDBJ databases">
        <title>De Novo Assembly of kiwifruit Actinidia rufa.</title>
        <authorList>
            <person name="Sugita-Konishi S."/>
            <person name="Sato K."/>
            <person name="Mori E."/>
            <person name="Abe Y."/>
            <person name="Kisaki G."/>
            <person name="Hamano K."/>
            <person name="Suezawa K."/>
            <person name="Otani M."/>
            <person name="Fukuda T."/>
            <person name="Manabe T."/>
            <person name="Gomi K."/>
            <person name="Tabuchi M."/>
            <person name="Akimitsu K."/>
            <person name="Kataoka I."/>
        </authorList>
    </citation>
    <scope>NUCLEOTIDE SEQUENCE [LARGE SCALE GENOMIC DNA]</scope>
    <source>
        <strain evidence="3">cv. Fuchu</strain>
    </source>
</reference>
<keyword evidence="3" id="KW-1185">Reference proteome</keyword>
<evidence type="ECO:0000313" key="2">
    <source>
        <dbReference type="EMBL" id="GFZ19471.1"/>
    </source>
</evidence>
<evidence type="ECO:0000256" key="1">
    <source>
        <dbReference type="SAM" id="MobiDB-lite"/>
    </source>
</evidence>